<evidence type="ECO:0000256" key="4">
    <source>
        <dbReference type="ARBA" id="ARBA00022692"/>
    </source>
</evidence>
<dbReference type="GO" id="GO:0005886">
    <property type="term" value="C:plasma membrane"/>
    <property type="evidence" value="ECO:0007669"/>
    <property type="project" value="UniProtKB-SubCell"/>
</dbReference>
<evidence type="ECO:0000256" key="2">
    <source>
        <dbReference type="ARBA" id="ARBA00006448"/>
    </source>
</evidence>
<comment type="caution">
    <text evidence="9">The sequence shown here is derived from an EMBL/GenBank/DDBJ whole genome shotgun (WGS) entry which is preliminary data.</text>
</comment>
<keyword evidence="6" id="KW-0472">Membrane</keyword>
<accession>V8QVH2</accession>
<feature type="region of interest" description="Disordered" evidence="7">
    <location>
        <begin position="169"/>
        <end position="202"/>
    </location>
</feature>
<keyword evidence="5" id="KW-1133">Transmembrane helix</keyword>
<dbReference type="Pfam" id="PF04239">
    <property type="entry name" value="DUF421"/>
    <property type="match status" value="1"/>
</dbReference>
<dbReference type="STRING" id="1424334.W822_05715"/>
<keyword evidence="4" id="KW-0812">Transmembrane</keyword>
<evidence type="ECO:0000313" key="9">
    <source>
        <dbReference type="EMBL" id="ETF03632.1"/>
    </source>
</evidence>
<evidence type="ECO:0000256" key="5">
    <source>
        <dbReference type="ARBA" id="ARBA00022989"/>
    </source>
</evidence>
<dbReference type="Proteomes" id="UP000018733">
    <property type="component" value="Unassembled WGS sequence"/>
</dbReference>
<name>V8QVH2_9BURK</name>
<protein>
    <recommendedName>
        <fullName evidence="8">YetF C-terminal domain-containing protein</fullName>
    </recommendedName>
</protein>
<evidence type="ECO:0000259" key="8">
    <source>
        <dbReference type="Pfam" id="PF04239"/>
    </source>
</evidence>
<comment type="subcellular location">
    <subcellularLocation>
        <location evidence="1">Cell membrane</location>
        <topology evidence="1">Multi-pass membrane protein</topology>
    </subcellularLocation>
</comment>
<evidence type="ECO:0000256" key="7">
    <source>
        <dbReference type="SAM" id="MobiDB-lite"/>
    </source>
</evidence>
<dbReference type="InterPro" id="IPR007353">
    <property type="entry name" value="DUF421"/>
</dbReference>
<dbReference type="InterPro" id="IPR023090">
    <property type="entry name" value="UPF0702_alpha/beta_dom_sf"/>
</dbReference>
<evidence type="ECO:0000256" key="1">
    <source>
        <dbReference type="ARBA" id="ARBA00004651"/>
    </source>
</evidence>
<evidence type="ECO:0000313" key="10">
    <source>
        <dbReference type="Proteomes" id="UP000018733"/>
    </source>
</evidence>
<proteinExistence type="inferred from homology"/>
<feature type="domain" description="YetF C-terminal" evidence="8">
    <location>
        <begin position="108"/>
        <end position="174"/>
    </location>
</feature>
<dbReference type="HOGENOM" id="CLU_077149_3_2_4"/>
<organism evidence="9 10">
    <name type="scientific">Advenella kashmirensis W13003</name>
    <dbReference type="NCBI Taxonomy" id="1424334"/>
    <lineage>
        <taxon>Bacteria</taxon>
        <taxon>Pseudomonadati</taxon>
        <taxon>Pseudomonadota</taxon>
        <taxon>Betaproteobacteria</taxon>
        <taxon>Burkholderiales</taxon>
        <taxon>Alcaligenaceae</taxon>
    </lineage>
</organism>
<keyword evidence="3" id="KW-1003">Cell membrane</keyword>
<keyword evidence="10" id="KW-1185">Reference proteome</keyword>
<gene>
    <name evidence="9" type="ORF">W822_05715</name>
</gene>
<dbReference type="Gene3D" id="3.30.240.20">
    <property type="entry name" value="bsu07140 like domains"/>
    <property type="match status" value="1"/>
</dbReference>
<comment type="similarity">
    <text evidence="2">Belongs to the UPF0702 family.</text>
</comment>
<feature type="compositionally biased region" description="Low complexity" evidence="7">
    <location>
        <begin position="178"/>
        <end position="194"/>
    </location>
</feature>
<evidence type="ECO:0000256" key="3">
    <source>
        <dbReference type="ARBA" id="ARBA00022475"/>
    </source>
</evidence>
<dbReference type="AlphaFoldDB" id="V8QVH2"/>
<reference evidence="9 10" key="1">
    <citation type="journal article" date="2014" name="Genome Announc.">
        <title>Draft Genome Sequence of Advenella kashmirensis Strain W13003, a Polycyclic Aromatic Hydrocarbon-Degrading Bacterium.</title>
        <authorList>
            <person name="Wang X."/>
            <person name="Jin D."/>
            <person name="Zhou L."/>
            <person name="Wu L."/>
            <person name="An W."/>
            <person name="Zhao L."/>
        </authorList>
    </citation>
    <scope>NUCLEOTIDE SEQUENCE [LARGE SCALE GENOMIC DNA]</scope>
    <source>
        <strain evidence="9 10">W13003</strain>
    </source>
</reference>
<dbReference type="PANTHER" id="PTHR34582">
    <property type="entry name" value="UPF0702 TRANSMEMBRANE PROTEIN YCAP"/>
    <property type="match status" value="1"/>
</dbReference>
<evidence type="ECO:0000256" key="6">
    <source>
        <dbReference type="ARBA" id="ARBA00023136"/>
    </source>
</evidence>
<dbReference type="EMBL" id="AYXT01000002">
    <property type="protein sequence ID" value="ETF03632.1"/>
    <property type="molecule type" value="Genomic_DNA"/>
</dbReference>
<dbReference type="PANTHER" id="PTHR34582:SF6">
    <property type="entry name" value="UPF0702 TRANSMEMBRANE PROTEIN YCAP"/>
    <property type="match status" value="1"/>
</dbReference>
<dbReference type="eggNOG" id="COG2323">
    <property type="taxonomic scope" value="Bacteria"/>
</dbReference>
<sequence length="202" mass="22678">MRFFNLVISEFFRMSLLFDVFEMQQTLGEAFLRSTAIYWCIYLLFRLGGRRNIGSLGFADIVVVILVSEAVGNGLSGPSDTVTDGLVVAAGIVLWSALVDRLGYFFPVVNQILEPHRLLLIKNGVLQLNNMRREYVTRTELMEQLRISGIEELSEVKRAYLESNGEMSVIKEDSGRKSSAASSRTSSNHSESSAQKTWNENL</sequence>
<dbReference type="PATRIC" id="fig|1424334.3.peg.1150"/>